<dbReference type="AlphaFoldDB" id="A0A5C5UX67"/>
<dbReference type="OrthoDB" id="287099at2"/>
<evidence type="ECO:0000313" key="1">
    <source>
        <dbReference type="EMBL" id="TWT29975.1"/>
    </source>
</evidence>
<keyword evidence="2" id="KW-1185">Reference proteome</keyword>
<proteinExistence type="predicted"/>
<evidence type="ECO:0000313" key="2">
    <source>
        <dbReference type="Proteomes" id="UP000318878"/>
    </source>
</evidence>
<dbReference type="Proteomes" id="UP000318878">
    <property type="component" value="Unassembled WGS sequence"/>
</dbReference>
<accession>A0A5C5UX67</accession>
<organism evidence="1 2">
    <name type="scientific">Blastopirellula retiformator</name>
    <dbReference type="NCBI Taxonomy" id="2527970"/>
    <lineage>
        <taxon>Bacteria</taxon>
        <taxon>Pseudomonadati</taxon>
        <taxon>Planctomycetota</taxon>
        <taxon>Planctomycetia</taxon>
        <taxon>Pirellulales</taxon>
        <taxon>Pirellulaceae</taxon>
        <taxon>Blastopirellula</taxon>
    </lineage>
</organism>
<protein>
    <submittedName>
        <fullName evidence="1">Uncharacterized protein</fullName>
    </submittedName>
</protein>
<sequence>MEPSFRQWLIDRDEPAIDDAFFDDECPHFFAVDWREDPADFVQACGDCLDGADVRADWQGDLLLIIRDGNETTVSLMDDDGDQDLAIRTLNEALQPDYEIRLLACSHGSDTAGFAVLPTADWESLDSELSQAVNENFVALAALPNLFTEMTEEHLPEAARLRFERMMERNRQR</sequence>
<gene>
    <name evidence="1" type="ORF">Enr8_46320</name>
</gene>
<reference evidence="1 2" key="1">
    <citation type="submission" date="2019-02" db="EMBL/GenBank/DDBJ databases">
        <title>Deep-cultivation of Planctomycetes and their phenomic and genomic characterization uncovers novel biology.</title>
        <authorList>
            <person name="Wiegand S."/>
            <person name="Jogler M."/>
            <person name="Boedeker C."/>
            <person name="Pinto D."/>
            <person name="Vollmers J."/>
            <person name="Rivas-Marin E."/>
            <person name="Kohn T."/>
            <person name="Peeters S.H."/>
            <person name="Heuer A."/>
            <person name="Rast P."/>
            <person name="Oberbeckmann S."/>
            <person name="Bunk B."/>
            <person name="Jeske O."/>
            <person name="Meyerdierks A."/>
            <person name="Storesund J.E."/>
            <person name="Kallscheuer N."/>
            <person name="Luecker S."/>
            <person name="Lage O.M."/>
            <person name="Pohl T."/>
            <person name="Merkel B.J."/>
            <person name="Hornburger P."/>
            <person name="Mueller R.-W."/>
            <person name="Bruemmer F."/>
            <person name="Labrenz M."/>
            <person name="Spormann A.M."/>
            <person name="Op Den Camp H."/>
            <person name="Overmann J."/>
            <person name="Amann R."/>
            <person name="Jetten M.S.M."/>
            <person name="Mascher T."/>
            <person name="Medema M.H."/>
            <person name="Devos D.P."/>
            <person name="Kaster A.-K."/>
            <person name="Ovreas L."/>
            <person name="Rohde M."/>
            <person name="Galperin M.Y."/>
            <person name="Jogler C."/>
        </authorList>
    </citation>
    <scope>NUCLEOTIDE SEQUENCE [LARGE SCALE GENOMIC DNA]</scope>
    <source>
        <strain evidence="1 2">Enr8</strain>
    </source>
</reference>
<dbReference type="RefSeq" id="WP_146436155.1">
    <property type="nucleotide sequence ID" value="NZ_SJPF01000006.1"/>
</dbReference>
<name>A0A5C5UX67_9BACT</name>
<dbReference type="EMBL" id="SJPF01000006">
    <property type="protein sequence ID" value="TWT29975.1"/>
    <property type="molecule type" value="Genomic_DNA"/>
</dbReference>
<comment type="caution">
    <text evidence="1">The sequence shown here is derived from an EMBL/GenBank/DDBJ whole genome shotgun (WGS) entry which is preliminary data.</text>
</comment>